<evidence type="ECO:0000256" key="2">
    <source>
        <dbReference type="ARBA" id="ARBA00022448"/>
    </source>
</evidence>
<dbReference type="InterPro" id="IPR003439">
    <property type="entry name" value="ABC_transporter-like_ATP-bd"/>
</dbReference>
<protein>
    <submittedName>
        <fullName evidence="6">ATP-binding cassette domain-containing protein</fullName>
    </submittedName>
</protein>
<dbReference type="CDD" id="cd03225">
    <property type="entry name" value="ABC_cobalt_CbiO_domain1"/>
    <property type="match status" value="2"/>
</dbReference>
<proteinExistence type="inferred from homology"/>
<evidence type="ECO:0000256" key="1">
    <source>
        <dbReference type="ARBA" id="ARBA00005417"/>
    </source>
</evidence>
<reference evidence="6 7" key="1">
    <citation type="journal article" date="2019" name="Int. J. Syst. Evol. Microbiol.">
        <title>The Global Catalogue of Microorganisms (GCM) 10K type strain sequencing project: providing services to taxonomists for standard genome sequencing and annotation.</title>
        <authorList>
            <consortium name="The Broad Institute Genomics Platform"/>
            <consortium name="The Broad Institute Genome Sequencing Center for Infectious Disease"/>
            <person name="Wu L."/>
            <person name="Ma J."/>
        </authorList>
    </citation>
    <scope>NUCLEOTIDE SEQUENCE [LARGE SCALE GENOMIC DNA]</scope>
    <source>
        <strain evidence="6 7">JCM 15900</strain>
    </source>
</reference>
<evidence type="ECO:0000256" key="3">
    <source>
        <dbReference type="ARBA" id="ARBA00022741"/>
    </source>
</evidence>
<dbReference type="Pfam" id="PF00005">
    <property type="entry name" value="ABC_tran"/>
    <property type="match status" value="2"/>
</dbReference>
<dbReference type="PROSITE" id="PS00211">
    <property type="entry name" value="ABC_TRANSPORTER_1"/>
    <property type="match status" value="2"/>
</dbReference>
<comment type="similarity">
    <text evidence="1">Belongs to the ABC transporter superfamily.</text>
</comment>
<dbReference type="InterPro" id="IPR050095">
    <property type="entry name" value="ECF_ABC_transporter_ATP-bd"/>
</dbReference>
<dbReference type="GO" id="GO:0005524">
    <property type="term" value="F:ATP binding"/>
    <property type="evidence" value="ECO:0007669"/>
    <property type="project" value="UniProtKB-KW"/>
</dbReference>
<accession>A0ABN2WWG0</accession>
<dbReference type="PANTHER" id="PTHR43553:SF24">
    <property type="entry name" value="ENERGY-COUPLING FACTOR TRANSPORTER ATP-BINDING PROTEIN ECFA1"/>
    <property type="match status" value="1"/>
</dbReference>
<gene>
    <name evidence="6" type="ORF">GCM10009823_21560</name>
</gene>
<dbReference type="RefSeq" id="WP_344337176.1">
    <property type="nucleotide sequence ID" value="NZ_BAAAPZ010000008.1"/>
</dbReference>
<dbReference type="Proteomes" id="UP001500984">
    <property type="component" value="Unassembled WGS sequence"/>
</dbReference>
<evidence type="ECO:0000256" key="4">
    <source>
        <dbReference type="ARBA" id="ARBA00022840"/>
    </source>
</evidence>
<dbReference type="InterPro" id="IPR015856">
    <property type="entry name" value="ABC_transpr_CbiO/EcfA_su"/>
</dbReference>
<dbReference type="InterPro" id="IPR003593">
    <property type="entry name" value="AAA+_ATPase"/>
</dbReference>
<keyword evidence="2" id="KW-0813">Transport</keyword>
<evidence type="ECO:0000259" key="5">
    <source>
        <dbReference type="PROSITE" id="PS50893"/>
    </source>
</evidence>
<keyword evidence="3" id="KW-0547">Nucleotide-binding</keyword>
<evidence type="ECO:0000313" key="6">
    <source>
        <dbReference type="EMBL" id="GAA2099618.1"/>
    </source>
</evidence>
<dbReference type="SUPFAM" id="SSF52540">
    <property type="entry name" value="P-loop containing nucleoside triphosphate hydrolases"/>
    <property type="match status" value="2"/>
</dbReference>
<organism evidence="6 7">
    <name type="scientific">Brevibacterium salitolerans</name>
    <dbReference type="NCBI Taxonomy" id="1403566"/>
    <lineage>
        <taxon>Bacteria</taxon>
        <taxon>Bacillati</taxon>
        <taxon>Actinomycetota</taxon>
        <taxon>Actinomycetes</taxon>
        <taxon>Micrococcales</taxon>
        <taxon>Brevibacteriaceae</taxon>
        <taxon>Brevibacterium</taxon>
    </lineage>
</organism>
<dbReference type="PANTHER" id="PTHR43553">
    <property type="entry name" value="HEAVY METAL TRANSPORTER"/>
    <property type="match status" value="1"/>
</dbReference>
<feature type="domain" description="ABC transporter" evidence="5">
    <location>
        <begin position="6"/>
        <end position="240"/>
    </location>
</feature>
<name>A0ABN2WWG0_9MICO</name>
<dbReference type="SMART" id="SM00382">
    <property type="entry name" value="AAA"/>
    <property type="match status" value="2"/>
</dbReference>
<dbReference type="PROSITE" id="PS50893">
    <property type="entry name" value="ABC_TRANSPORTER_2"/>
    <property type="match status" value="2"/>
</dbReference>
<dbReference type="EMBL" id="BAAAPZ010000008">
    <property type="protein sequence ID" value="GAA2099618.1"/>
    <property type="molecule type" value="Genomic_DNA"/>
</dbReference>
<comment type="caution">
    <text evidence="6">The sequence shown here is derived from an EMBL/GenBank/DDBJ whole genome shotgun (WGS) entry which is preliminary data.</text>
</comment>
<dbReference type="InterPro" id="IPR027417">
    <property type="entry name" value="P-loop_NTPase"/>
</dbReference>
<sequence length="513" mass="52960">MSPLPITAHGFGWTHAGRSQPAFSGLDLRIEAGERVLLVGASGAGKSTLLHAIAGVLPEESGDAEGTLLVGDAPPAAARGVTGLVLQDPDSQVILARVGDDVAFGMENLGVPAERIPARAREALETVGLPVGLDHPTRALSGGQKQRLAIAGVLAMDPGVIVLDEPTANLDPAAVPSVRDAVLAAQERSEATLVVVEHRLEIWADHVDRVLVMGPHGLVADGTPEAVLQDARLRSSLEAAGLWLPGVVPDPAYVPRPAGEAVLTAEQVAVARPGAHPAAVISAEVHPGRALALTGPNGAGKSTAALTLAGLVPEASGAVRASESLLAGPHRPRSAQPSRWRSRALVSRVGMVFQEAEHQFLRHTVADELAWGPRRAGLSQAQTTARVDAMLERLRLTSLAQAHPQTLSGGEKRRLSVACMLSAAPRVLVVDEPTFGQDAVTWKELAAMFAEQLDEGRAVVAVTHDEPFVRVLGADRLEFGPAADAAGAGAVASAAGGTVARAGAAQEQEDARG</sequence>
<keyword evidence="7" id="KW-1185">Reference proteome</keyword>
<keyword evidence="4 6" id="KW-0067">ATP-binding</keyword>
<evidence type="ECO:0000313" key="7">
    <source>
        <dbReference type="Proteomes" id="UP001500984"/>
    </source>
</evidence>
<dbReference type="InterPro" id="IPR017871">
    <property type="entry name" value="ABC_transporter-like_CS"/>
</dbReference>
<dbReference type="Gene3D" id="3.40.50.300">
    <property type="entry name" value="P-loop containing nucleotide triphosphate hydrolases"/>
    <property type="match status" value="2"/>
</dbReference>
<feature type="domain" description="ABC transporter" evidence="5">
    <location>
        <begin position="263"/>
        <end position="507"/>
    </location>
</feature>